<keyword evidence="4" id="KW-1185">Reference proteome</keyword>
<keyword evidence="2" id="KW-1133">Transmembrane helix</keyword>
<dbReference type="Proteomes" id="UP001387100">
    <property type="component" value="Unassembled WGS sequence"/>
</dbReference>
<dbReference type="Pfam" id="PF11303">
    <property type="entry name" value="DUF3105"/>
    <property type="match status" value="1"/>
</dbReference>
<gene>
    <name evidence="3" type="ORF">WDZ17_11510</name>
</gene>
<name>A0ABU8RLR1_9ACTN</name>
<keyword evidence="2" id="KW-0472">Membrane</keyword>
<accession>A0ABU8RLR1</accession>
<organism evidence="3 4">
    <name type="scientific">Pseudokineococcus basanitobsidens</name>
    <dbReference type="NCBI Taxonomy" id="1926649"/>
    <lineage>
        <taxon>Bacteria</taxon>
        <taxon>Bacillati</taxon>
        <taxon>Actinomycetota</taxon>
        <taxon>Actinomycetes</taxon>
        <taxon>Kineosporiales</taxon>
        <taxon>Kineosporiaceae</taxon>
        <taxon>Pseudokineococcus</taxon>
    </lineage>
</organism>
<sequence>MAQQPSPRRERAARAAELREQQQRRDRRQRRLVVGVTAGVVVALAVAVTVVITLTRDDRAAEQAALAAPVDGVRTFEDLARDHVAGEVDYAQTPPVGGEHDAVWQDCGVYDRPLVDEHAVHALEHGAVWITYDPSLPAEQVDELVAAAEPYDYTLVSPYEGLPSPVVLSAWGVQLAVDDAADERVAPFLSQYVQGEQTPEPGAPCTGGTSATAS</sequence>
<evidence type="ECO:0000256" key="2">
    <source>
        <dbReference type="SAM" id="Phobius"/>
    </source>
</evidence>
<feature type="region of interest" description="Disordered" evidence="1">
    <location>
        <begin position="1"/>
        <end position="24"/>
    </location>
</feature>
<evidence type="ECO:0000313" key="3">
    <source>
        <dbReference type="EMBL" id="MEJ5945919.1"/>
    </source>
</evidence>
<dbReference type="RefSeq" id="WP_339575304.1">
    <property type="nucleotide sequence ID" value="NZ_JBBIAA010000013.1"/>
</dbReference>
<comment type="caution">
    <text evidence="3">The sequence shown here is derived from an EMBL/GenBank/DDBJ whole genome shotgun (WGS) entry which is preliminary data.</text>
</comment>
<evidence type="ECO:0000256" key="1">
    <source>
        <dbReference type="SAM" id="MobiDB-lite"/>
    </source>
</evidence>
<feature type="region of interest" description="Disordered" evidence="1">
    <location>
        <begin position="193"/>
        <end position="214"/>
    </location>
</feature>
<evidence type="ECO:0000313" key="4">
    <source>
        <dbReference type="Proteomes" id="UP001387100"/>
    </source>
</evidence>
<proteinExistence type="predicted"/>
<keyword evidence="2" id="KW-0812">Transmembrane</keyword>
<dbReference type="EMBL" id="JBBIAA010000013">
    <property type="protein sequence ID" value="MEJ5945919.1"/>
    <property type="molecule type" value="Genomic_DNA"/>
</dbReference>
<dbReference type="InterPro" id="IPR021454">
    <property type="entry name" value="DUF3105"/>
</dbReference>
<protein>
    <submittedName>
        <fullName evidence="3">DUF3105 domain-containing protein</fullName>
    </submittedName>
</protein>
<feature type="compositionally biased region" description="Basic and acidic residues" evidence="1">
    <location>
        <begin position="7"/>
        <end position="24"/>
    </location>
</feature>
<feature type="transmembrane region" description="Helical" evidence="2">
    <location>
        <begin position="32"/>
        <end position="54"/>
    </location>
</feature>
<reference evidence="3 4" key="1">
    <citation type="journal article" date="2017" name="Int. J. Syst. Evol. Microbiol.">
        <title>Pseudokineococcus basanitobsidens sp. nov., isolated from volcanic rock.</title>
        <authorList>
            <person name="Lee D.W."/>
            <person name="Park M.Y."/>
            <person name="Kim J.J."/>
            <person name="Kim B.S."/>
        </authorList>
    </citation>
    <scope>NUCLEOTIDE SEQUENCE [LARGE SCALE GENOMIC DNA]</scope>
    <source>
        <strain evidence="3 4">DSM 103726</strain>
    </source>
</reference>